<dbReference type="PROSITE" id="PS52019">
    <property type="entry name" value="PKS_MFAS_DH"/>
    <property type="match status" value="1"/>
</dbReference>
<keyword evidence="10" id="KW-1185">Reference proteome</keyword>
<dbReference type="SMART" id="SM00829">
    <property type="entry name" value="PKS_ER"/>
    <property type="match status" value="1"/>
</dbReference>
<keyword evidence="1" id="KW-0596">Phosphopantetheine</keyword>
<dbReference type="InterPro" id="IPR013968">
    <property type="entry name" value="PKS_KR"/>
</dbReference>
<dbReference type="InterPro" id="IPR016039">
    <property type="entry name" value="Thiolase-like"/>
</dbReference>
<feature type="domain" description="Ketosynthase family 3 (KS3)" evidence="7">
    <location>
        <begin position="1"/>
        <end position="356"/>
    </location>
</feature>
<dbReference type="InterPro" id="IPR016035">
    <property type="entry name" value="Acyl_Trfase/lysoPLipase"/>
</dbReference>
<dbReference type="SMART" id="SM00822">
    <property type="entry name" value="PKS_KR"/>
    <property type="match status" value="1"/>
</dbReference>
<dbReference type="CDD" id="cd00833">
    <property type="entry name" value="PKS"/>
    <property type="match status" value="1"/>
</dbReference>
<evidence type="ECO:0000256" key="5">
    <source>
        <dbReference type="PROSITE-ProRule" id="PRU01363"/>
    </source>
</evidence>
<dbReference type="InterPro" id="IPR057326">
    <property type="entry name" value="KR_dom"/>
</dbReference>
<dbReference type="Pfam" id="PF21149">
    <property type="entry name" value="FAS_pseudo-KR"/>
    <property type="match status" value="1"/>
</dbReference>
<dbReference type="InterPro" id="IPR011032">
    <property type="entry name" value="GroES-like_sf"/>
</dbReference>
<dbReference type="Gene3D" id="3.90.180.10">
    <property type="entry name" value="Medium-chain alcohol dehydrogenases, catalytic domain"/>
    <property type="match status" value="1"/>
</dbReference>
<dbReference type="InterPro" id="IPR001227">
    <property type="entry name" value="Ac_transferase_dom_sf"/>
</dbReference>
<dbReference type="InterPro" id="IPR014043">
    <property type="entry name" value="Acyl_transferase_dom"/>
</dbReference>
<dbReference type="Gene3D" id="3.40.366.10">
    <property type="entry name" value="Malonyl-Coenzyme A Acyl Carrier Protein, domain 2"/>
    <property type="match status" value="1"/>
</dbReference>
<dbReference type="PROSITE" id="PS00606">
    <property type="entry name" value="KS3_1"/>
    <property type="match status" value="1"/>
</dbReference>
<dbReference type="SUPFAM" id="SSF51735">
    <property type="entry name" value="NAD(P)-binding Rossmann-fold domains"/>
    <property type="match status" value="2"/>
</dbReference>
<gene>
    <name evidence="9" type="ORF">ANN_00082</name>
</gene>
<keyword evidence="3" id="KW-0808">Transferase</keyword>
<dbReference type="Gene3D" id="3.40.47.10">
    <property type="match status" value="1"/>
</dbReference>
<evidence type="ECO:0000256" key="1">
    <source>
        <dbReference type="ARBA" id="ARBA00022450"/>
    </source>
</evidence>
<dbReference type="Gene3D" id="3.10.129.110">
    <property type="entry name" value="Polyketide synthase dehydratase"/>
    <property type="match status" value="1"/>
</dbReference>
<dbReference type="InterPro" id="IPR020806">
    <property type="entry name" value="PKS_PP-bd"/>
</dbReference>
<evidence type="ECO:0000256" key="4">
    <source>
        <dbReference type="ARBA" id="ARBA00023268"/>
    </source>
</evidence>
<dbReference type="PROSITE" id="PS52004">
    <property type="entry name" value="KS3_2"/>
    <property type="match status" value="1"/>
</dbReference>
<evidence type="ECO:0000313" key="10">
    <source>
        <dbReference type="Proteomes" id="UP001148838"/>
    </source>
</evidence>
<evidence type="ECO:0000256" key="3">
    <source>
        <dbReference type="ARBA" id="ARBA00022679"/>
    </source>
</evidence>
<dbReference type="Pfam" id="PF02801">
    <property type="entry name" value="Ketoacyl-synt_C"/>
    <property type="match status" value="1"/>
</dbReference>
<dbReference type="InterPro" id="IPR014031">
    <property type="entry name" value="Ketoacyl_synth_C"/>
</dbReference>
<feature type="domain" description="Carrier" evidence="6">
    <location>
        <begin position="1989"/>
        <end position="2066"/>
    </location>
</feature>
<dbReference type="Gene3D" id="1.10.1200.10">
    <property type="entry name" value="ACP-like"/>
    <property type="match status" value="1"/>
</dbReference>
<dbReference type="Pfam" id="PF00698">
    <property type="entry name" value="Acyl_transf_1"/>
    <property type="match status" value="1"/>
</dbReference>
<dbReference type="InterPro" id="IPR020843">
    <property type="entry name" value="ER"/>
</dbReference>
<dbReference type="Proteomes" id="UP001148838">
    <property type="component" value="Unassembled WGS sequence"/>
</dbReference>
<accession>A0ABQ8TPZ3</accession>
<dbReference type="PANTHER" id="PTHR43775">
    <property type="entry name" value="FATTY ACID SYNTHASE"/>
    <property type="match status" value="1"/>
</dbReference>
<dbReference type="Pfam" id="PF00109">
    <property type="entry name" value="ketoacyl-synt"/>
    <property type="match status" value="1"/>
</dbReference>
<dbReference type="SUPFAM" id="SSF53901">
    <property type="entry name" value="Thiolase-like"/>
    <property type="match status" value="1"/>
</dbReference>
<dbReference type="InterPro" id="IPR050091">
    <property type="entry name" value="PKS_NRPS_Biosynth_Enz"/>
</dbReference>
<dbReference type="SUPFAM" id="SSF55048">
    <property type="entry name" value="Probable ACP-binding domain of malonyl-CoA ACP transacylase"/>
    <property type="match status" value="1"/>
</dbReference>
<dbReference type="CDD" id="cd08954">
    <property type="entry name" value="KR_1_FAS_SDR_x"/>
    <property type="match status" value="1"/>
</dbReference>
<dbReference type="CDD" id="cd05195">
    <property type="entry name" value="enoyl_red"/>
    <property type="match status" value="1"/>
</dbReference>
<feature type="non-terminal residue" evidence="9">
    <location>
        <position position="2074"/>
    </location>
</feature>
<dbReference type="InterPro" id="IPR020841">
    <property type="entry name" value="PKS_Beta-ketoAc_synthase_dom"/>
</dbReference>
<feature type="region of interest" description="C-terminal hotdog fold" evidence="5">
    <location>
        <begin position="949"/>
        <end position="1094"/>
    </location>
</feature>
<dbReference type="PANTHER" id="PTHR43775:SF23">
    <property type="entry name" value="FATTY ACID SYNTHASE 3"/>
    <property type="match status" value="1"/>
</dbReference>
<dbReference type="SMART" id="SM00825">
    <property type="entry name" value="PKS_KS"/>
    <property type="match status" value="1"/>
</dbReference>
<sequence>MGKLLDIEKFDASFFNVSFKEAHTMDPVARILMEKVYETLADAGVNPAHVRGKRIGVYLGRSFSESEKTWFYEKLQEGGLGYLGCCQSIMANRISQWLGILGPSYMVDTACSSSSYALEHAYRAIRDGHCEAAIVAGSNLCLHPYITIQLWQLSVLSDQGMCHCFDRDANGYVRSEAVVVVYLQKARDAKRVYARVVHTKTNCDGYKERGITFPSKVSHRTLQEELYKECGINPTTVIFMEAHATATKVGDPEELAMLDEVYCTGREKPLLIGSVKSNIGHTEPVSGMCSIAKMVVAMETGFIPPNLHYDNPREGVDGLAEGRLKVVTEKCPLRGGLVGINSFGFGGANAHTLLDWNHKTKVNAGAPSDNIPRLVVASGRTKEAVDVILDDVTQLWQCLQLESRPLDSEYVSLLHDFQAVNIPGHCYRGYTLLSKGGSKERSIKFWPGCKRPVWLVFSGLGSQWPCMGRSLLQLPTFAAAVDRCRAALQPHGVDVLDILTSEDPGTFSSIVNCLVGIAACQIGLVDAIKAVGIEVDGIVGHSVGELGCGYMDGCLTAEQTVLAAYFQGRACLEANLAKGCMVTVGTGVQHMKKVCPPDIEVVCRDAPNSCTLSGPAESVKTLTKLLQQKGVSVRELHCAGVALHSKQLAGVAPVLLKNLRKLIPQPKCRSARWVSSSAPGNSFSSAEFHTQCLLGPVLFADAAKRIPPTAVVMEVAPHGVLQAALGRVLHKAAVCLALTQRMQPDGTHLLLTGLGKYVITLNRAYEFLYYPVSRGTPMISPLIRWEHSQDWYVMSYKPQSTLKYGEKSWDIDLNDDMLEYLSGYVIDGRILYPATGYIELVWMTVKMMLGSVYTEMNICLENVHFHRDTTILKDVDLFSLPSFRQHFAQNMPHINFHAGVVELVVMVQKVSGNFEVVEGKTAVVTGSFYLSDNISEDMVELEPPAPACGDDKLGLTSRDIYKELRLRGYHYKGVFRSIVSADCSGRVGNIRWNNNWVAFMDSMMQMQLLHKDTRALAVPTFIQKISIDDKKHSAVISAIMDQNNDEEDICEQNQTSSKFVFTWYRIAPLTENFVCDIVLVGVVIFVHVHVIAVLPVHFYEELNVVKSGGVEMRGLRFSPINLCRPQGEPVLETHGFVEYSERQGLELLACLHVCVHLVLENQSGSSGSRVKMVELLGQGTEPLAGHVVDIVGDLPLIQADVTVVASTSNSSVADLEPYKVKVEDRKLGRGEGCRLIIAANILSDTKLLDMAVKALADGAFILTRETDADKSVEADLDVVFEKTLEDCKLLLLRKAGAITSYFVIDLECSSRGGGGGGGGTEDMKDLHLLLTTVKTFEVLFVTGHSLTFHHDCLLSQRRVVSDRAVISVSSDDYSWLPQLQTALSSSSDSRIVLVSQGDPLSGILGLVNCVSKEPGCDHVSFGLKPHEVLVHVYYSALNFRDVMTATGRISPAFITSTRFDQECVQGLEFSGITQDGRRVMGLFPFRALANLVVANSSLMWECPDHWTLEEAATVPVVYSTAYYALKFIGGLKKGDSVLIHSGSGGVGQAAIHICLHEGCRVFTTVGTPEKRQFIKKQFPQLTDEDIGNSRDTSFEQLVMEWTAGRGVDLVLNSLAEEKLLASVRCLASNGRFLEIGKFDLSQNNPLGMEVFLKGTSFHGVMLDNIFTAPIDVRRSLYNLMCEGLKSGAVQPLMRTVFPAEDVEQAFRFMTSGKHIGKVLVQIRPEEEEKAVIPSSFPMQAQPRFMCKPECTYVIAGGLGGFGLELADWLVLRGARKLVLTSRSGLRTGYQSYRVRIWHSYGVTVNISLADITSEEGVTTLLSEANKIGPVDAIFNLAMCVLSQVLQDSLLSNQTEASFAVCAGPKALATHLLDKLSRQMCPLLQKFVVFSSISCGRGNAGQANYGMSNSVMERVCEARVRDGLPGLAVQWGAVGDVGLVAEMHEDHKELALGGTLQQRISSCLEVLDVLLAQTHPVVGSMVVAEKRAGRGSYTDVVGCVSSILGIRDLKTVSQTTTLAELGMDSMTAVEIKQTLEREFEVLLTAQEIRSLTFGHLEKIAANRKQAKSAREQEDQ</sequence>
<name>A0ABQ8TPZ3_PERAM</name>
<dbReference type="Gene3D" id="3.30.70.3290">
    <property type="match status" value="1"/>
</dbReference>
<feature type="region of interest" description="N-terminal hotdog fold" evidence="5">
    <location>
        <begin position="787"/>
        <end position="935"/>
    </location>
</feature>
<evidence type="ECO:0000259" key="6">
    <source>
        <dbReference type="PROSITE" id="PS50075"/>
    </source>
</evidence>
<dbReference type="InterPro" id="IPR049900">
    <property type="entry name" value="PKS_mFAS_DH"/>
</dbReference>
<evidence type="ECO:0000256" key="2">
    <source>
        <dbReference type="ARBA" id="ARBA00022553"/>
    </source>
</evidence>
<evidence type="ECO:0000259" key="8">
    <source>
        <dbReference type="PROSITE" id="PS52019"/>
    </source>
</evidence>
<keyword evidence="4" id="KW-0511">Multifunctional enzyme</keyword>
<comment type="caution">
    <text evidence="9">The sequence shown here is derived from an EMBL/GenBank/DDBJ whole genome shotgun (WGS) entry which is preliminary data.</text>
</comment>
<dbReference type="PROSITE" id="PS50075">
    <property type="entry name" value="CARRIER"/>
    <property type="match status" value="1"/>
</dbReference>
<dbReference type="InterPro" id="IPR042104">
    <property type="entry name" value="PKS_dehydratase_sf"/>
</dbReference>
<evidence type="ECO:0000313" key="9">
    <source>
        <dbReference type="EMBL" id="KAJ4448692.1"/>
    </source>
</evidence>
<dbReference type="SMART" id="SM00827">
    <property type="entry name" value="PKS_AT"/>
    <property type="match status" value="1"/>
</dbReference>
<protein>
    <submittedName>
        <fullName evidence="9">Uncharacterized protein</fullName>
    </submittedName>
</protein>
<proteinExistence type="predicted"/>
<dbReference type="SMART" id="SM00823">
    <property type="entry name" value="PKS_PP"/>
    <property type="match status" value="1"/>
</dbReference>
<dbReference type="Gene3D" id="3.40.50.720">
    <property type="entry name" value="NAD(P)-binding Rossmann-like Domain"/>
    <property type="match status" value="1"/>
</dbReference>
<evidence type="ECO:0000259" key="7">
    <source>
        <dbReference type="PROSITE" id="PS52004"/>
    </source>
</evidence>
<dbReference type="Pfam" id="PF16197">
    <property type="entry name" value="KAsynt_C_assoc"/>
    <property type="match status" value="1"/>
</dbReference>
<dbReference type="Pfam" id="PF00550">
    <property type="entry name" value="PP-binding"/>
    <property type="match status" value="1"/>
</dbReference>
<comment type="caution">
    <text evidence="5">Lacks conserved residue(s) required for the propagation of feature annotation.</text>
</comment>
<dbReference type="InterPro" id="IPR009081">
    <property type="entry name" value="PP-bd_ACP"/>
</dbReference>
<dbReference type="EMBL" id="JAJSOF020000003">
    <property type="protein sequence ID" value="KAJ4448692.1"/>
    <property type="molecule type" value="Genomic_DNA"/>
</dbReference>
<dbReference type="InterPro" id="IPR032821">
    <property type="entry name" value="PKS_assoc"/>
</dbReference>
<reference evidence="9 10" key="1">
    <citation type="journal article" date="2022" name="Allergy">
        <title>Genome assembly and annotation of Periplaneta americana reveal a comprehensive cockroach allergen profile.</title>
        <authorList>
            <person name="Wang L."/>
            <person name="Xiong Q."/>
            <person name="Saelim N."/>
            <person name="Wang L."/>
            <person name="Nong W."/>
            <person name="Wan A.T."/>
            <person name="Shi M."/>
            <person name="Liu X."/>
            <person name="Cao Q."/>
            <person name="Hui J.H.L."/>
            <person name="Sookrung N."/>
            <person name="Leung T.F."/>
            <person name="Tungtrongchitr A."/>
            <person name="Tsui S.K.W."/>
        </authorList>
    </citation>
    <scope>NUCLEOTIDE SEQUENCE [LARGE SCALE GENOMIC DNA]</scope>
    <source>
        <strain evidence="9">PWHHKU_190912</strain>
    </source>
</reference>
<organism evidence="9 10">
    <name type="scientific">Periplaneta americana</name>
    <name type="common">American cockroach</name>
    <name type="synonym">Blatta americana</name>
    <dbReference type="NCBI Taxonomy" id="6978"/>
    <lineage>
        <taxon>Eukaryota</taxon>
        <taxon>Metazoa</taxon>
        <taxon>Ecdysozoa</taxon>
        <taxon>Arthropoda</taxon>
        <taxon>Hexapoda</taxon>
        <taxon>Insecta</taxon>
        <taxon>Pterygota</taxon>
        <taxon>Neoptera</taxon>
        <taxon>Polyneoptera</taxon>
        <taxon>Dictyoptera</taxon>
        <taxon>Blattodea</taxon>
        <taxon>Blattoidea</taxon>
        <taxon>Blattidae</taxon>
        <taxon>Blattinae</taxon>
        <taxon>Periplaneta</taxon>
    </lineage>
</organism>
<dbReference type="SUPFAM" id="SSF47336">
    <property type="entry name" value="ACP-like"/>
    <property type="match status" value="1"/>
</dbReference>
<feature type="domain" description="PKS/mFAS DH" evidence="8">
    <location>
        <begin position="787"/>
        <end position="1094"/>
    </location>
</feature>
<dbReference type="Pfam" id="PF08659">
    <property type="entry name" value="KR"/>
    <property type="match status" value="1"/>
</dbReference>
<dbReference type="Pfam" id="PF13602">
    <property type="entry name" value="ADH_zinc_N_2"/>
    <property type="match status" value="1"/>
</dbReference>
<dbReference type="InterPro" id="IPR016036">
    <property type="entry name" value="Malonyl_transacylase_ACP-bd"/>
</dbReference>
<dbReference type="InterPro" id="IPR036736">
    <property type="entry name" value="ACP-like_sf"/>
</dbReference>
<dbReference type="SUPFAM" id="SSF52151">
    <property type="entry name" value="FabD/lysophospholipase-like"/>
    <property type="match status" value="1"/>
</dbReference>
<dbReference type="InterPro" id="IPR049391">
    <property type="entry name" value="FAS_pseudo-KR"/>
</dbReference>
<keyword evidence="2" id="KW-0597">Phosphoprotein</keyword>
<dbReference type="InterPro" id="IPR014030">
    <property type="entry name" value="Ketoacyl_synth_N"/>
</dbReference>
<dbReference type="SUPFAM" id="SSF50129">
    <property type="entry name" value="GroES-like"/>
    <property type="match status" value="1"/>
</dbReference>
<dbReference type="InterPro" id="IPR018201">
    <property type="entry name" value="Ketoacyl_synth_AS"/>
</dbReference>
<dbReference type="InterPro" id="IPR036291">
    <property type="entry name" value="NAD(P)-bd_dom_sf"/>
</dbReference>